<gene>
    <name evidence="2" type="ORF">EJ02DRAFT_422865</name>
</gene>
<accession>A0A6A5SM32</accession>
<evidence type="ECO:0000313" key="2">
    <source>
        <dbReference type="EMBL" id="KAF1941715.1"/>
    </source>
</evidence>
<dbReference type="Proteomes" id="UP000800038">
    <property type="component" value="Unassembled WGS sequence"/>
</dbReference>
<feature type="chain" id="PRO_5025345682" description="Secreted protein" evidence="1">
    <location>
        <begin position="22"/>
        <end position="73"/>
    </location>
</feature>
<evidence type="ECO:0000313" key="3">
    <source>
        <dbReference type="Proteomes" id="UP000800038"/>
    </source>
</evidence>
<dbReference type="EMBL" id="ML976044">
    <property type="protein sequence ID" value="KAF1941715.1"/>
    <property type="molecule type" value="Genomic_DNA"/>
</dbReference>
<evidence type="ECO:0008006" key="4">
    <source>
        <dbReference type="Google" id="ProtNLM"/>
    </source>
</evidence>
<keyword evidence="3" id="KW-1185">Reference proteome</keyword>
<keyword evidence="1" id="KW-0732">Signal</keyword>
<sequence length="73" mass="8529">MGHLTTVFWWAASWVLTSIPAWRDTLRSGTPSTLSTITKSATTKKPRYSRNRYFKPYALSKFYSFYITLMLNL</sequence>
<proteinExistence type="predicted"/>
<feature type="signal peptide" evidence="1">
    <location>
        <begin position="1"/>
        <end position="21"/>
    </location>
</feature>
<evidence type="ECO:0000256" key="1">
    <source>
        <dbReference type="SAM" id="SignalP"/>
    </source>
</evidence>
<dbReference type="AlphaFoldDB" id="A0A6A5SM32"/>
<reference evidence="2" key="1">
    <citation type="journal article" date="2020" name="Stud. Mycol.">
        <title>101 Dothideomycetes genomes: a test case for predicting lifestyles and emergence of pathogens.</title>
        <authorList>
            <person name="Haridas S."/>
            <person name="Albert R."/>
            <person name="Binder M."/>
            <person name="Bloem J."/>
            <person name="Labutti K."/>
            <person name="Salamov A."/>
            <person name="Andreopoulos B."/>
            <person name="Baker S."/>
            <person name="Barry K."/>
            <person name="Bills G."/>
            <person name="Bluhm B."/>
            <person name="Cannon C."/>
            <person name="Castanera R."/>
            <person name="Culley D."/>
            <person name="Daum C."/>
            <person name="Ezra D."/>
            <person name="Gonzalez J."/>
            <person name="Henrissat B."/>
            <person name="Kuo A."/>
            <person name="Liang C."/>
            <person name="Lipzen A."/>
            <person name="Lutzoni F."/>
            <person name="Magnuson J."/>
            <person name="Mondo S."/>
            <person name="Nolan M."/>
            <person name="Ohm R."/>
            <person name="Pangilinan J."/>
            <person name="Park H.-J."/>
            <person name="Ramirez L."/>
            <person name="Alfaro M."/>
            <person name="Sun H."/>
            <person name="Tritt A."/>
            <person name="Yoshinaga Y."/>
            <person name="Zwiers L.-H."/>
            <person name="Turgeon B."/>
            <person name="Goodwin S."/>
            <person name="Spatafora J."/>
            <person name="Crous P."/>
            <person name="Grigoriev I."/>
        </authorList>
    </citation>
    <scope>NUCLEOTIDE SEQUENCE</scope>
    <source>
        <strain evidence="2">CBS 161.51</strain>
    </source>
</reference>
<protein>
    <recommendedName>
        <fullName evidence="4">Secreted protein</fullName>
    </recommendedName>
</protein>
<organism evidence="2 3">
    <name type="scientific">Clathrospora elynae</name>
    <dbReference type="NCBI Taxonomy" id="706981"/>
    <lineage>
        <taxon>Eukaryota</taxon>
        <taxon>Fungi</taxon>
        <taxon>Dikarya</taxon>
        <taxon>Ascomycota</taxon>
        <taxon>Pezizomycotina</taxon>
        <taxon>Dothideomycetes</taxon>
        <taxon>Pleosporomycetidae</taxon>
        <taxon>Pleosporales</taxon>
        <taxon>Diademaceae</taxon>
        <taxon>Clathrospora</taxon>
    </lineage>
</organism>
<name>A0A6A5SM32_9PLEO</name>